<dbReference type="Pfam" id="PF07661">
    <property type="entry name" value="MORN_2"/>
    <property type="match status" value="5"/>
</dbReference>
<reference evidence="1 2" key="1">
    <citation type="submission" date="2019-08" db="EMBL/GenBank/DDBJ databases">
        <title>Seonamhaeicola sediminis sp. nov., isolated from marine sediment.</title>
        <authorList>
            <person name="Cao W.R."/>
        </authorList>
    </citation>
    <scope>NUCLEOTIDE SEQUENCE [LARGE SCALE GENOMIC DNA]</scope>
    <source>
        <strain evidence="1 2">1505</strain>
    </source>
</reference>
<proteinExistence type="predicted"/>
<evidence type="ECO:0000313" key="1">
    <source>
        <dbReference type="EMBL" id="TXG37028.1"/>
    </source>
</evidence>
<dbReference type="SUPFAM" id="SSF82185">
    <property type="entry name" value="Histone H3 K4-specific methyltransferase SET7/9 N-terminal domain"/>
    <property type="match status" value="1"/>
</dbReference>
<dbReference type="EMBL" id="VRKQ01000010">
    <property type="protein sequence ID" value="TXG37028.1"/>
    <property type="molecule type" value="Genomic_DNA"/>
</dbReference>
<protein>
    <submittedName>
        <fullName evidence="1">Toxin-antitoxin system YwqK family antitoxin</fullName>
    </submittedName>
</protein>
<dbReference type="Proteomes" id="UP000321080">
    <property type="component" value="Unassembled WGS sequence"/>
</dbReference>
<keyword evidence="2" id="KW-1185">Reference proteome</keyword>
<comment type="caution">
    <text evidence="1">The sequence shown here is derived from an EMBL/GenBank/DDBJ whole genome shotgun (WGS) entry which is preliminary data.</text>
</comment>
<dbReference type="RefSeq" id="WP_147768150.1">
    <property type="nucleotide sequence ID" value="NZ_VRKQ01000010.1"/>
</dbReference>
<organism evidence="1 2">
    <name type="scientific">Seonamhaeicola maritimus</name>
    <dbReference type="NCBI Taxonomy" id="2591822"/>
    <lineage>
        <taxon>Bacteria</taxon>
        <taxon>Pseudomonadati</taxon>
        <taxon>Bacteroidota</taxon>
        <taxon>Flavobacteriia</taxon>
        <taxon>Flavobacteriales</taxon>
        <taxon>Flavobacteriaceae</taxon>
    </lineage>
</organism>
<accession>A0A5C7GHF7</accession>
<evidence type="ECO:0000313" key="2">
    <source>
        <dbReference type="Proteomes" id="UP000321080"/>
    </source>
</evidence>
<dbReference type="Gene3D" id="3.90.930.1">
    <property type="match status" value="1"/>
</dbReference>
<dbReference type="AlphaFoldDB" id="A0A5C7GHF7"/>
<name>A0A5C7GHF7_9FLAO</name>
<gene>
    <name evidence="1" type="ORF">FUA22_10700</name>
</gene>
<dbReference type="InterPro" id="IPR011652">
    <property type="entry name" value="MORN_2"/>
</dbReference>
<sequence>MKQLFTLIFIALMFVCKGQINHNEINISDTKEIKGLFYLKTDTTLVTGRVIRYNKKGKVQKYVFVKNGVPDNLGWIHYNNDYKSPKESGLGSLVSGVAIATGAVMEISGNDIDIPLPINNTNKSKNPIIQNDVKDMLDYNKEIAATAHDDMSQRNEILKNIQLNEESDLIEKLSDGLYQKKHENGQLLIEGSYIDGERDGEWKAYYSNGILESKGNYNKGTKKGLWQEYYESGQLKRKVNYSKGNIDGLWEQYHPNSQLWAKGFYKFGHMIGEWRYYDEDGKLLLKENYEN</sequence>
<dbReference type="OrthoDB" id="8536728at2"/>